<comment type="caution">
    <text evidence="7">The sequence shown here is derived from an EMBL/GenBank/DDBJ whole genome shotgun (WGS) entry which is preliminary data.</text>
</comment>
<feature type="signal peptide" evidence="5">
    <location>
        <begin position="1"/>
        <end position="29"/>
    </location>
</feature>
<feature type="region of interest" description="Disordered" evidence="4">
    <location>
        <begin position="32"/>
        <end position="53"/>
    </location>
</feature>
<keyword evidence="3" id="KW-0645">Protease</keyword>
<evidence type="ECO:0000256" key="1">
    <source>
        <dbReference type="ARBA" id="ARBA00007664"/>
    </source>
</evidence>
<evidence type="ECO:0000256" key="4">
    <source>
        <dbReference type="SAM" id="MobiDB-lite"/>
    </source>
</evidence>
<evidence type="ECO:0000256" key="5">
    <source>
        <dbReference type="SAM" id="SignalP"/>
    </source>
</evidence>
<feature type="chain" id="PRO_5020275552" evidence="5">
    <location>
        <begin position="30"/>
        <end position="292"/>
    </location>
</feature>
<feature type="domain" description="Peptidase S1" evidence="6">
    <location>
        <begin position="54"/>
        <end position="286"/>
    </location>
</feature>
<sequence length="292" mass="29865">MKRFRPRAAMVAAALAVALPLTGVATAHAAPEAPATAATPTDQLTPEPGAGPRVVNGQPATVGEFPFVIAGMRVGGGGPQGQSCTASIVGKRKILTAAHCMIDAQGEKSYLYGDDDLNTSGDETFKSKVVEFKAHPEYGGAGGWQQGHDVAVVTIADDVPISEDKFAKFATSNDSGLTQPGKEATAIGYGKTGPSGGSGKLMKTTMPINAAKDCQVFDIPVKDDQMICAGYDDGKTGTCSGDSGGPVVVDGIIVGVTSWGASNCDRYSISAKLTGTLGDWAHEQVFGAAARK</sequence>
<reference evidence="7 8" key="1">
    <citation type="submission" date="2019-02" db="EMBL/GenBank/DDBJ databases">
        <title>Genomic Encyclopedia of Type Strains, Phase IV (KMG-IV): sequencing the most valuable type-strain genomes for metagenomic binning, comparative biology and taxonomic classification.</title>
        <authorList>
            <person name="Goeker M."/>
        </authorList>
    </citation>
    <scope>NUCLEOTIDE SEQUENCE [LARGE SCALE GENOMIC DNA]</scope>
    <source>
        <strain evidence="7 8">DSM 101727</strain>
    </source>
</reference>
<dbReference type="PROSITE" id="PS00134">
    <property type="entry name" value="TRYPSIN_HIS"/>
    <property type="match status" value="1"/>
</dbReference>
<keyword evidence="3" id="KW-0378">Hydrolase</keyword>
<dbReference type="Proteomes" id="UP000294257">
    <property type="component" value="Unassembled WGS sequence"/>
</dbReference>
<dbReference type="SMART" id="SM00020">
    <property type="entry name" value="Tryp_SPc"/>
    <property type="match status" value="1"/>
</dbReference>
<dbReference type="PROSITE" id="PS50240">
    <property type="entry name" value="TRYPSIN_DOM"/>
    <property type="match status" value="1"/>
</dbReference>
<dbReference type="InterPro" id="IPR018114">
    <property type="entry name" value="TRYPSIN_HIS"/>
</dbReference>
<gene>
    <name evidence="7" type="ORF">EV193_104450</name>
</gene>
<feature type="compositionally biased region" description="Low complexity" evidence="4">
    <location>
        <begin position="32"/>
        <end position="41"/>
    </location>
</feature>
<dbReference type="InterPro" id="IPR043504">
    <property type="entry name" value="Peptidase_S1_PA_chymotrypsin"/>
</dbReference>
<dbReference type="RefSeq" id="WP_242613400.1">
    <property type="nucleotide sequence ID" value="NZ_SGWQ01000004.1"/>
</dbReference>
<dbReference type="InterPro" id="IPR033116">
    <property type="entry name" value="TRYPSIN_SER"/>
</dbReference>
<evidence type="ECO:0000259" key="6">
    <source>
        <dbReference type="PROSITE" id="PS50240"/>
    </source>
</evidence>
<evidence type="ECO:0000256" key="2">
    <source>
        <dbReference type="ARBA" id="ARBA00023157"/>
    </source>
</evidence>
<dbReference type="Gene3D" id="2.40.10.10">
    <property type="entry name" value="Trypsin-like serine proteases"/>
    <property type="match status" value="1"/>
</dbReference>
<dbReference type="PANTHER" id="PTHR24276">
    <property type="entry name" value="POLYSERASE-RELATED"/>
    <property type="match status" value="1"/>
</dbReference>
<evidence type="ECO:0000313" key="8">
    <source>
        <dbReference type="Proteomes" id="UP000294257"/>
    </source>
</evidence>
<dbReference type="PRINTS" id="PR00722">
    <property type="entry name" value="CHYMOTRYPSIN"/>
</dbReference>
<dbReference type="SUPFAM" id="SSF50494">
    <property type="entry name" value="Trypsin-like serine proteases"/>
    <property type="match status" value="1"/>
</dbReference>
<proteinExistence type="inferred from homology"/>
<dbReference type="InterPro" id="IPR001254">
    <property type="entry name" value="Trypsin_dom"/>
</dbReference>
<dbReference type="PROSITE" id="PS00135">
    <property type="entry name" value="TRYPSIN_SER"/>
    <property type="match status" value="1"/>
</dbReference>
<name>A0A4Q7KRS4_9PSEU</name>
<dbReference type="AlphaFoldDB" id="A0A4Q7KRS4"/>
<evidence type="ECO:0000313" key="7">
    <source>
        <dbReference type="EMBL" id="RZS39234.1"/>
    </source>
</evidence>
<dbReference type="InterPro" id="IPR001314">
    <property type="entry name" value="Peptidase_S1A"/>
</dbReference>
<keyword evidence="2" id="KW-1015">Disulfide bond</keyword>
<dbReference type="InterPro" id="IPR009003">
    <property type="entry name" value="Peptidase_S1_PA"/>
</dbReference>
<dbReference type="Pfam" id="PF00089">
    <property type="entry name" value="Trypsin"/>
    <property type="match status" value="1"/>
</dbReference>
<dbReference type="PANTHER" id="PTHR24276:SF98">
    <property type="entry name" value="FI18310P1-RELATED"/>
    <property type="match status" value="1"/>
</dbReference>
<keyword evidence="8" id="KW-1185">Reference proteome</keyword>
<dbReference type="EMBL" id="SGWQ01000004">
    <property type="protein sequence ID" value="RZS39234.1"/>
    <property type="molecule type" value="Genomic_DNA"/>
</dbReference>
<accession>A0A4Q7KRS4</accession>
<dbReference type="InterPro" id="IPR050430">
    <property type="entry name" value="Peptidase_S1"/>
</dbReference>
<comment type="similarity">
    <text evidence="1">Belongs to the peptidase S1 family.</text>
</comment>
<dbReference type="GO" id="GO:0004252">
    <property type="term" value="F:serine-type endopeptidase activity"/>
    <property type="evidence" value="ECO:0007669"/>
    <property type="project" value="InterPro"/>
</dbReference>
<keyword evidence="5" id="KW-0732">Signal</keyword>
<keyword evidence="3" id="KW-0720">Serine protease</keyword>
<dbReference type="GO" id="GO:0006508">
    <property type="term" value="P:proteolysis"/>
    <property type="evidence" value="ECO:0007669"/>
    <property type="project" value="UniProtKB-KW"/>
</dbReference>
<protein>
    <submittedName>
        <fullName evidence="7">Trypsin</fullName>
    </submittedName>
</protein>
<organism evidence="7 8">
    <name type="scientific">Herbihabitans rhizosphaerae</name>
    <dbReference type="NCBI Taxonomy" id="1872711"/>
    <lineage>
        <taxon>Bacteria</taxon>
        <taxon>Bacillati</taxon>
        <taxon>Actinomycetota</taxon>
        <taxon>Actinomycetes</taxon>
        <taxon>Pseudonocardiales</taxon>
        <taxon>Pseudonocardiaceae</taxon>
        <taxon>Herbihabitans</taxon>
    </lineage>
</organism>
<evidence type="ECO:0000256" key="3">
    <source>
        <dbReference type="RuleBase" id="RU363034"/>
    </source>
</evidence>